<sequence length="269" mass="28545">MKNRIGLTAAAILAALALSACSNNAGQSGSSSSSTSSSNKSSQVQKSSTESSKTSSSKKPSSQAPKESRIDLLTSKLRKALPGMLLPTKDGLGTGSDKLNVRYTTDNQKNVIYYSVGNTASAFNAASVANEKPYAVLTEYKSVSNADDIINYMQPQTGLPTVKLDDKTTATSEGAAGHKYLQWNQGQWSFVVDASTVMKQDPTATAKKLLSLVNEYNLPETSTNSSVQVTVGESVGSLNTVISWKSGDNVYQMKAHDTTTAFKMLSSLQ</sequence>
<dbReference type="eggNOG" id="ENOG5032QT1">
    <property type="taxonomic scope" value="Bacteria"/>
</dbReference>
<comment type="caution">
    <text evidence="3">The sequence shown here is derived from an EMBL/GenBank/DDBJ whole genome shotgun (WGS) entry which is preliminary data.</text>
</comment>
<dbReference type="OrthoDB" id="2138638at2"/>
<accession>I7LE58</accession>
<dbReference type="PROSITE" id="PS51257">
    <property type="entry name" value="PROKAR_LIPOPROTEIN"/>
    <property type="match status" value="1"/>
</dbReference>
<proteinExistence type="predicted"/>
<feature type="compositionally biased region" description="Low complexity" evidence="1">
    <location>
        <begin position="22"/>
        <end position="65"/>
    </location>
</feature>
<dbReference type="RefSeq" id="WP_009560040.1">
    <property type="nucleotide sequence ID" value="NZ_AYZN01000005.1"/>
</dbReference>
<organism evidence="3 4">
    <name type="scientific">Lactobacillus pasteurii DSM 23907 = CRBIP 24.76</name>
    <dbReference type="NCBI Taxonomy" id="1423790"/>
    <lineage>
        <taxon>Bacteria</taxon>
        <taxon>Bacillati</taxon>
        <taxon>Bacillota</taxon>
        <taxon>Bacilli</taxon>
        <taxon>Lactobacillales</taxon>
        <taxon>Lactobacillaceae</taxon>
        <taxon>Lactobacillus</taxon>
    </lineage>
</organism>
<feature type="chain" id="PRO_5039294573" evidence="2">
    <location>
        <begin position="26"/>
        <end position="269"/>
    </location>
</feature>
<gene>
    <name evidence="3" type="ORF">BN53_05220</name>
</gene>
<feature type="region of interest" description="Disordered" evidence="1">
    <location>
        <begin position="22"/>
        <end position="70"/>
    </location>
</feature>
<dbReference type="Proteomes" id="UP000009311">
    <property type="component" value="Unassembled WGS sequence"/>
</dbReference>
<dbReference type="STRING" id="1423790.BN53_05220"/>
<dbReference type="PATRIC" id="fig|1423790.3.peg.1451"/>
<dbReference type="AlphaFoldDB" id="I7LE58"/>
<evidence type="ECO:0000313" key="3">
    <source>
        <dbReference type="EMBL" id="CCI85488.1"/>
    </source>
</evidence>
<evidence type="ECO:0000256" key="2">
    <source>
        <dbReference type="SAM" id="SignalP"/>
    </source>
</evidence>
<reference evidence="3 4" key="1">
    <citation type="submission" date="2012-06" db="EMBL/GenBank/DDBJ databases">
        <title>Draft Genome Sequence of Lactobacillus pasteurii CRBIP 24.76T.</title>
        <authorList>
            <person name="Cousin S."/>
            <person name="Bouchier C."/>
            <person name="Loux V."/>
            <person name="Ma L."/>
            <person name="Creno S."/>
            <person name="Bizet C."/>
            <person name="Clermont D."/>
        </authorList>
    </citation>
    <scope>NUCLEOTIDE SEQUENCE [LARGE SCALE GENOMIC DNA]</scope>
    <source>
        <strain evidence="4">CRBIP 24.76T</strain>
    </source>
</reference>
<evidence type="ECO:0000313" key="4">
    <source>
        <dbReference type="Proteomes" id="UP000009311"/>
    </source>
</evidence>
<keyword evidence="2" id="KW-0732">Signal</keyword>
<feature type="signal peptide" evidence="2">
    <location>
        <begin position="1"/>
        <end position="25"/>
    </location>
</feature>
<name>I7LE58_9LACO</name>
<keyword evidence="3" id="KW-0449">Lipoprotein</keyword>
<protein>
    <submittedName>
        <fullName evidence="3">Putative lipoprotein</fullName>
    </submittedName>
</protein>
<dbReference type="EMBL" id="CAKD01000022">
    <property type="protein sequence ID" value="CCI85488.1"/>
    <property type="molecule type" value="Genomic_DNA"/>
</dbReference>
<evidence type="ECO:0000256" key="1">
    <source>
        <dbReference type="SAM" id="MobiDB-lite"/>
    </source>
</evidence>
<keyword evidence="4" id="KW-1185">Reference proteome</keyword>